<comment type="caution">
    <text evidence="1">The sequence shown here is derived from an EMBL/GenBank/DDBJ whole genome shotgun (WGS) entry which is preliminary data.</text>
</comment>
<evidence type="ECO:0000313" key="1">
    <source>
        <dbReference type="EMBL" id="KAI5668901.1"/>
    </source>
</evidence>
<proteinExistence type="predicted"/>
<dbReference type="Proteomes" id="UP001060085">
    <property type="component" value="Linkage Group LG04"/>
</dbReference>
<dbReference type="EMBL" id="CM044704">
    <property type="protein sequence ID" value="KAI5668901.1"/>
    <property type="molecule type" value="Genomic_DNA"/>
</dbReference>
<reference evidence="2" key="1">
    <citation type="journal article" date="2023" name="Nat. Plants">
        <title>Single-cell RNA sequencing provides a high-resolution roadmap for understanding the multicellular compartmentation of specialized metabolism.</title>
        <authorList>
            <person name="Sun S."/>
            <person name="Shen X."/>
            <person name="Li Y."/>
            <person name="Li Y."/>
            <person name="Wang S."/>
            <person name="Li R."/>
            <person name="Zhang H."/>
            <person name="Shen G."/>
            <person name="Guo B."/>
            <person name="Wei J."/>
            <person name="Xu J."/>
            <person name="St-Pierre B."/>
            <person name="Chen S."/>
            <person name="Sun C."/>
        </authorList>
    </citation>
    <scope>NUCLEOTIDE SEQUENCE [LARGE SCALE GENOMIC DNA]</scope>
</reference>
<name>A0ACC0B8B4_CATRO</name>
<keyword evidence="2" id="KW-1185">Reference proteome</keyword>
<organism evidence="1 2">
    <name type="scientific">Catharanthus roseus</name>
    <name type="common">Madagascar periwinkle</name>
    <name type="synonym">Vinca rosea</name>
    <dbReference type="NCBI Taxonomy" id="4058"/>
    <lineage>
        <taxon>Eukaryota</taxon>
        <taxon>Viridiplantae</taxon>
        <taxon>Streptophyta</taxon>
        <taxon>Embryophyta</taxon>
        <taxon>Tracheophyta</taxon>
        <taxon>Spermatophyta</taxon>
        <taxon>Magnoliopsida</taxon>
        <taxon>eudicotyledons</taxon>
        <taxon>Gunneridae</taxon>
        <taxon>Pentapetalae</taxon>
        <taxon>asterids</taxon>
        <taxon>lamiids</taxon>
        <taxon>Gentianales</taxon>
        <taxon>Apocynaceae</taxon>
        <taxon>Rauvolfioideae</taxon>
        <taxon>Vinceae</taxon>
        <taxon>Catharanthinae</taxon>
        <taxon>Catharanthus</taxon>
    </lineage>
</organism>
<sequence length="118" mass="13603">MIPMYIEIEELFTKGEALKRHDNRNVNKHDAYGRLFHPMISNIVIPNVGHKSSITNIHFFVMLALHEHRRMNLGYMAIEHMLATQTSSTKCLPYGCFLTKVFQYFEVNLVGVVDHIGA</sequence>
<accession>A0ACC0B8B4</accession>
<gene>
    <name evidence="1" type="ORF">M9H77_18754</name>
</gene>
<evidence type="ECO:0000313" key="2">
    <source>
        <dbReference type="Proteomes" id="UP001060085"/>
    </source>
</evidence>
<protein>
    <submittedName>
        <fullName evidence="1">Uncharacterized protein</fullName>
    </submittedName>
</protein>